<dbReference type="eggNOG" id="ENOG502RGMX">
    <property type="taxonomic scope" value="Eukaryota"/>
</dbReference>
<evidence type="ECO:0000256" key="4">
    <source>
        <dbReference type="ARBA" id="ARBA00029670"/>
    </source>
</evidence>
<feature type="region of interest" description="Disordered" evidence="5">
    <location>
        <begin position="1401"/>
        <end position="1420"/>
    </location>
</feature>
<comment type="similarity">
    <text evidence="1">Belongs to the EAF1 family.</text>
</comment>
<feature type="compositionally biased region" description="Basic and acidic residues" evidence="5">
    <location>
        <begin position="1911"/>
        <end position="1925"/>
    </location>
</feature>
<dbReference type="PANTHER" id="PTHR24417">
    <property type="entry name" value="SERINE/THREONINE-PROTEIN KINASE LMTK1"/>
    <property type="match status" value="1"/>
</dbReference>
<feature type="compositionally biased region" description="Low complexity" evidence="5">
    <location>
        <begin position="7"/>
        <end position="31"/>
    </location>
</feature>
<dbReference type="SMART" id="SM00573">
    <property type="entry name" value="HSA"/>
    <property type="match status" value="1"/>
</dbReference>
<proteinExistence type="inferred from homology"/>
<feature type="region of interest" description="Disordered" evidence="5">
    <location>
        <begin position="603"/>
        <end position="664"/>
    </location>
</feature>
<dbReference type="GO" id="GO:0004672">
    <property type="term" value="F:protein kinase activity"/>
    <property type="evidence" value="ECO:0007669"/>
    <property type="project" value="TreeGrafter"/>
</dbReference>
<dbReference type="GO" id="GO:0035267">
    <property type="term" value="C:NuA4 histone acetyltransferase complex"/>
    <property type="evidence" value="ECO:0007669"/>
    <property type="project" value="UniProtKB-ARBA"/>
</dbReference>
<dbReference type="Proteomes" id="UP000014071">
    <property type="component" value="Unassembled WGS sequence"/>
</dbReference>
<evidence type="ECO:0000259" key="6">
    <source>
        <dbReference type="PROSITE" id="PS50090"/>
    </source>
</evidence>
<feature type="region of interest" description="Disordered" evidence="5">
    <location>
        <begin position="1781"/>
        <end position="1945"/>
    </location>
</feature>
<dbReference type="HOGENOM" id="CLU_001948_0_0_1"/>
<dbReference type="Pfam" id="PF13921">
    <property type="entry name" value="Myb_DNA-bind_6"/>
    <property type="match status" value="1"/>
</dbReference>
<dbReference type="GeneID" id="24111775"/>
<evidence type="ECO:0000256" key="1">
    <source>
        <dbReference type="ARBA" id="ARBA00008913"/>
    </source>
</evidence>
<dbReference type="PROSITE" id="PS50090">
    <property type="entry name" value="MYB_LIKE"/>
    <property type="match status" value="1"/>
</dbReference>
<dbReference type="Gene3D" id="1.10.10.60">
    <property type="entry name" value="Homeodomain-like"/>
    <property type="match status" value="1"/>
</dbReference>
<feature type="domain" description="HSA" evidence="7">
    <location>
        <begin position="532"/>
        <end position="607"/>
    </location>
</feature>
<feature type="domain" description="Myb-like" evidence="6">
    <location>
        <begin position="981"/>
        <end position="1026"/>
    </location>
</feature>
<comment type="function">
    <text evidence="3">Component of the NuA4 histone acetyltransferase complex which is involved in transcriptional activation of selected genes principally by acetylation of nucleosomal histone H4 and H2A. The NuA4 complex is also involved in DNA repair.</text>
</comment>
<dbReference type="InterPro" id="IPR014012">
    <property type="entry name" value="HSA_dom"/>
</dbReference>
<keyword evidence="2" id="KW-0156">Chromatin regulator</keyword>
<evidence type="ECO:0000256" key="5">
    <source>
        <dbReference type="SAM" id="MobiDB-lite"/>
    </source>
</evidence>
<dbReference type="SUPFAM" id="SSF46689">
    <property type="entry name" value="Homeodomain-like"/>
    <property type="match status" value="1"/>
</dbReference>
<evidence type="ECO:0000313" key="9">
    <source>
        <dbReference type="Proteomes" id="UP000014071"/>
    </source>
</evidence>
<dbReference type="STRING" id="1305764.R9PC42"/>
<dbReference type="RefSeq" id="XP_012192496.1">
    <property type="nucleotide sequence ID" value="XM_012337106.1"/>
</dbReference>
<dbReference type="CDD" id="cd00167">
    <property type="entry name" value="SANT"/>
    <property type="match status" value="1"/>
</dbReference>
<accession>R9PC42</accession>
<reference evidence="9" key="1">
    <citation type="journal article" date="2013" name="Genome Announc.">
        <title>Draft genome sequence of the basidiomycetous yeast-like fungus Pseudozyma hubeiensis SY62, which produces an abundant amount of the biosurfactant mannosylerythritol lipids.</title>
        <authorList>
            <person name="Konishi M."/>
            <person name="Hatada Y."/>
            <person name="Horiuchi J."/>
        </authorList>
    </citation>
    <scope>NUCLEOTIDE SEQUENCE [LARGE SCALE GENOMIC DNA]</scope>
    <source>
        <strain evidence="9">SY62</strain>
    </source>
</reference>
<feature type="region of interest" description="Disordered" evidence="5">
    <location>
        <begin position="1532"/>
        <end position="1567"/>
    </location>
</feature>
<feature type="compositionally biased region" description="Basic and acidic residues" evidence="5">
    <location>
        <begin position="1933"/>
        <end position="1945"/>
    </location>
</feature>
<dbReference type="InterPro" id="IPR001005">
    <property type="entry name" value="SANT/Myb"/>
</dbReference>
<dbReference type="GO" id="GO:0006325">
    <property type="term" value="P:chromatin organization"/>
    <property type="evidence" value="ECO:0007669"/>
    <property type="project" value="UniProtKB-KW"/>
</dbReference>
<feature type="region of interest" description="Disordered" evidence="5">
    <location>
        <begin position="952"/>
        <end position="971"/>
    </location>
</feature>
<feature type="compositionally biased region" description="Basic and acidic residues" evidence="5">
    <location>
        <begin position="1053"/>
        <end position="1074"/>
    </location>
</feature>
<feature type="region of interest" description="Disordered" evidence="5">
    <location>
        <begin position="1250"/>
        <end position="1276"/>
    </location>
</feature>
<feature type="compositionally biased region" description="Polar residues" evidence="5">
    <location>
        <begin position="625"/>
        <end position="637"/>
    </location>
</feature>
<dbReference type="PANTHER" id="PTHR24417:SF7">
    <property type="entry name" value="CHROMATIN MODIFICATION-RELATED PROTEIN EAF1"/>
    <property type="match status" value="1"/>
</dbReference>
<evidence type="ECO:0000259" key="7">
    <source>
        <dbReference type="PROSITE" id="PS51204"/>
    </source>
</evidence>
<feature type="compositionally biased region" description="Polar residues" evidence="5">
    <location>
        <begin position="35"/>
        <end position="44"/>
    </location>
</feature>
<keyword evidence="9" id="KW-1185">Reference proteome</keyword>
<protein>
    <recommendedName>
        <fullName evidence="4">Vacuolar import and degradation protein 21</fullName>
    </recommendedName>
</protein>
<feature type="region of interest" description="Disordered" evidence="5">
    <location>
        <begin position="1035"/>
        <end position="1124"/>
    </location>
</feature>
<feature type="compositionally biased region" description="Low complexity" evidence="5">
    <location>
        <begin position="1447"/>
        <end position="1462"/>
    </location>
</feature>
<dbReference type="OrthoDB" id="5364245at2759"/>
<organism evidence="8 9">
    <name type="scientific">Pseudozyma hubeiensis (strain SY62)</name>
    <name type="common">Yeast</name>
    <dbReference type="NCBI Taxonomy" id="1305764"/>
    <lineage>
        <taxon>Eukaryota</taxon>
        <taxon>Fungi</taxon>
        <taxon>Dikarya</taxon>
        <taxon>Basidiomycota</taxon>
        <taxon>Ustilaginomycotina</taxon>
        <taxon>Ustilaginomycetes</taxon>
        <taxon>Ustilaginales</taxon>
        <taxon>Ustilaginaceae</taxon>
        <taxon>Pseudozyma</taxon>
    </lineage>
</organism>
<dbReference type="Pfam" id="PF07529">
    <property type="entry name" value="HSA"/>
    <property type="match status" value="1"/>
</dbReference>
<feature type="region of interest" description="Disordered" evidence="5">
    <location>
        <begin position="331"/>
        <end position="379"/>
    </location>
</feature>
<evidence type="ECO:0000256" key="3">
    <source>
        <dbReference type="ARBA" id="ARBA00025178"/>
    </source>
</evidence>
<feature type="compositionally biased region" description="Pro residues" evidence="5">
    <location>
        <begin position="1039"/>
        <end position="1049"/>
    </location>
</feature>
<dbReference type="InterPro" id="IPR009057">
    <property type="entry name" value="Homeodomain-like_sf"/>
</dbReference>
<name>R9PC42_PSEHS</name>
<feature type="compositionally biased region" description="Basic and acidic residues" evidence="5">
    <location>
        <begin position="1836"/>
        <end position="1845"/>
    </location>
</feature>
<feature type="region of interest" description="Disordered" evidence="5">
    <location>
        <begin position="1447"/>
        <end position="1492"/>
    </location>
</feature>
<evidence type="ECO:0000313" key="8">
    <source>
        <dbReference type="EMBL" id="GAC98909.1"/>
    </source>
</evidence>
<dbReference type="PROSITE" id="PS51204">
    <property type="entry name" value="HSA"/>
    <property type="match status" value="1"/>
</dbReference>
<feature type="region of interest" description="Disordered" evidence="5">
    <location>
        <begin position="1"/>
        <end position="66"/>
    </location>
</feature>
<sequence>MSTDPVPSLALPAPATSAATATSLTQSAALPTPEQAPSTTSQKLLPSVAPQSIPSQQQPPPQHVTANHPASIAAAATVALSATLLNPNEWNALASTSMVTLDDLRSAFLEQRQQQLKDMERTHRESLRELLFMSETFDKEEIAGSPWKLGQTLQVSEDDAREHVKSFLDQHHLALDMKKSIKDHVLEQPKLIRQRVSQELKTGPIEVAPPPTPTSATPAGEVQRDRDLRREVEQSNLHRSQAVARAAAAVQARAIAEGVAKIKPLTITAAETQGVRVAPLQPGQVPSFVIESSTPIPPILSGIDSSATGSVDANTQNLDVQAAIPAVQTSTPTIKVESTDTRDASPSKSSSALERAVSPVPGLARNASSQSTSLRVPPSPMVVPTVPENIVAPPLHPTLQVLAPNPLSVTYAASLRPLPPDPTRRITGAGVSGGAIHHRSGRKLASSLSHSNANSYSSIAAAKIGPAGSGQTDLYRWYVRARASPGAGMVGKADKCLMTSDWKVAFNEQRFVRAMARIEKLKAQGEWSFRQPKKQKGPVVRKSHWDHLLEEMKWLQTDFREERRWKMTVAFHLAHEVAAWHRARSAAERAAFCVSVQRPYRRRTVSENVEQRATEEAVDDVEMPDSTSSTQVESNADATIKDAESVQPARDADVTMDGAEEADEAVSQAIENALETTDQAADARLEMDADRQDDEADADADDVEAATAALVSGEPAKPPVVQVVREPLPQPEPMPALSAAPVSIEKQSTSALPAHTEGTAADDGKLANALRSEPQDADSTLTAELPPQLLATLRAPIFSTSVTTTIVSPAALLESLDPEAAAALLGIEVGDLSNAADLLEPGSLSFSKMFPELPLYGGVSLPDSNSKSDRRWDEGSLNQPPRLTHVTKLLDSRPLLVSTLEPSKNRANGRWLPDSDWIVAAEQSDPLRGVADGTDAGLPPLPGSLLFARKSNRAAKDASGPVSTTPAEPTQSDARAALFMWTSDEDNYLMTLAKQYHNNWALVADLFNSTRLNTATDTREPWDCYDRCKRIEQAAAEGKPPPGPPPMPAPAADADKDGKKGDGKDGDASNGKRDKLSKKMGSKYDGSKRKQRRSNLMEVMRKSAKRREASKQAQQTQQTKKVNLNTHETHAQIKAGPAITPQSLSALKNERDQAALRQFYEQQRAQMAYQQQQQQQQRLLAQQAQAQRMAQQQAGASTPGQAAAPAAQAGKPGAAAAAGAANLTLPIGSTSAALPGATAQAQQNNVAGAASQQGVQQTPQQQAQQPAAAQMQAQQSQQQPTQQQQQQVQAQLQSQLQASQAAQMQTLYAQIQQQQQQQQQRQQTQQLNQAANLPQVRPAVGPLTQQQLATLTPQQQQQYHAQLAAATAAAAQQQQLRNQMAAVAAAQQGGQIPMNQFQLMQQQQQQQQGRPMQNSQQQQQQQQQQAAAALQMYQQQQRQAAQVQAQAQMRAPNAAQAQQFAARPGGTPRPASVPETRDDLRKEPPPSDVDAVRQRSLEAGRAAADGNAESRSKKKSKMAIFRKTHHYGDGRFPHLGRSYASRTIPRRSAESSTFLPESRDDEDPNASPFLRLDYMREEGLEPSQQSLIAKLSDEDIARLPIVISSRKKWRPAEPGFTLPRRQRHISADEDALSASEVGEYLYNTFHFPTKHHLKRFHRELGHLLHGKAKGVDPIVLLDSRSVSVAIGLPTHIGLEPPFPAKQNIDVIMNLLNEYRSGQASEEERHRALQKLRTYVVAHGFRRQNHQVMFLIFSLFAAVRNASVTEVNSASTQFAISAMPPARDGKVEDNVPVDVGSEKTRGVAQRASGTWQKERRRDGKRDKAPAKSKSPTSGLADRLRPDDPRLPEAGTFVAQDGGAHSSSDGVDGLQEHVPFPTPTAKEMGIKKPSETSASSPDDPKLPEAGTFVAPDGDAHKPSKGVDDLQEHVPFPKPSADEMGIKKPTET</sequence>
<feature type="compositionally biased region" description="Basic and acidic residues" evidence="5">
    <location>
        <begin position="1811"/>
        <end position="1824"/>
    </location>
</feature>
<feature type="compositionally biased region" description="Basic and acidic residues" evidence="5">
    <location>
        <begin position="1475"/>
        <end position="1492"/>
    </location>
</feature>
<feature type="compositionally biased region" description="Low complexity" evidence="5">
    <location>
        <begin position="1111"/>
        <end position="1121"/>
    </location>
</feature>
<gene>
    <name evidence="8" type="ORF">PHSY_006504</name>
</gene>
<evidence type="ECO:0000256" key="2">
    <source>
        <dbReference type="ARBA" id="ARBA00022853"/>
    </source>
</evidence>
<feature type="compositionally biased region" description="Polar residues" evidence="5">
    <location>
        <begin position="961"/>
        <end position="971"/>
    </location>
</feature>
<feature type="region of interest" description="Disordered" evidence="5">
    <location>
        <begin position="201"/>
        <end position="225"/>
    </location>
</feature>
<dbReference type="EMBL" id="DF238821">
    <property type="protein sequence ID" value="GAC98909.1"/>
    <property type="molecule type" value="Genomic_DNA"/>
</dbReference>